<dbReference type="EMBL" id="JACHVS010000005">
    <property type="protein sequence ID" value="MBB2997527.1"/>
    <property type="molecule type" value="Genomic_DNA"/>
</dbReference>
<dbReference type="InterPro" id="IPR050086">
    <property type="entry name" value="MetN_ABC_transporter-like"/>
</dbReference>
<keyword evidence="5" id="KW-0547">Nucleotide-binding</keyword>
<dbReference type="InterPro" id="IPR027417">
    <property type="entry name" value="P-loop_NTPase"/>
</dbReference>
<dbReference type="RefSeq" id="WP_246380965.1">
    <property type="nucleotide sequence ID" value="NZ_BAABGK010000093.1"/>
</dbReference>
<dbReference type="Proteomes" id="UP000523000">
    <property type="component" value="Unassembled WGS sequence"/>
</dbReference>
<comment type="caution">
    <text evidence="10">The sequence shown here is derived from an EMBL/GenBank/DDBJ whole genome shotgun (WGS) entry which is preliminary data.</text>
</comment>
<gene>
    <name evidence="10" type="ORF">E9229_003799</name>
</gene>
<keyword evidence="7" id="KW-0029">Amino-acid transport</keyword>
<dbReference type="InterPro" id="IPR003439">
    <property type="entry name" value="ABC_transporter-like_ATP-bd"/>
</dbReference>
<keyword evidence="4" id="KW-1003">Cell membrane</keyword>
<dbReference type="GO" id="GO:0005524">
    <property type="term" value="F:ATP binding"/>
    <property type="evidence" value="ECO:0007669"/>
    <property type="project" value="UniProtKB-KW"/>
</dbReference>
<keyword evidence="11" id="KW-1185">Reference proteome</keyword>
<keyword evidence="3" id="KW-0813">Transport</keyword>
<dbReference type="InterPro" id="IPR030679">
    <property type="entry name" value="ABC_ATPase_HisP-typ"/>
</dbReference>
<evidence type="ECO:0000256" key="2">
    <source>
        <dbReference type="ARBA" id="ARBA00005417"/>
    </source>
</evidence>
<feature type="domain" description="ABC transporter" evidence="9">
    <location>
        <begin position="40"/>
        <end position="279"/>
    </location>
</feature>
<evidence type="ECO:0000256" key="6">
    <source>
        <dbReference type="ARBA" id="ARBA00022840"/>
    </source>
</evidence>
<name>A0A839QNN2_9MICC</name>
<dbReference type="PIRSF" id="PIRSF039085">
    <property type="entry name" value="ABC_ATPase_HisP"/>
    <property type="match status" value="1"/>
</dbReference>
<keyword evidence="6" id="KW-0067">ATP-binding</keyword>
<organism evidence="10 11">
    <name type="scientific">Paeniglutamicibacter cryotolerans</name>
    <dbReference type="NCBI Taxonomy" id="670079"/>
    <lineage>
        <taxon>Bacteria</taxon>
        <taxon>Bacillati</taxon>
        <taxon>Actinomycetota</taxon>
        <taxon>Actinomycetes</taxon>
        <taxon>Micrococcales</taxon>
        <taxon>Micrococcaceae</taxon>
        <taxon>Paeniglutamicibacter</taxon>
    </lineage>
</organism>
<dbReference type="PANTHER" id="PTHR43166">
    <property type="entry name" value="AMINO ACID IMPORT ATP-BINDING PROTEIN"/>
    <property type="match status" value="1"/>
</dbReference>
<dbReference type="AlphaFoldDB" id="A0A839QNN2"/>
<dbReference type="InterPro" id="IPR003593">
    <property type="entry name" value="AAA+_ATPase"/>
</dbReference>
<evidence type="ECO:0000256" key="3">
    <source>
        <dbReference type="ARBA" id="ARBA00022448"/>
    </source>
</evidence>
<dbReference type="SMART" id="SM00382">
    <property type="entry name" value="AAA"/>
    <property type="match status" value="1"/>
</dbReference>
<dbReference type="GO" id="GO:0015424">
    <property type="term" value="F:ABC-type amino acid transporter activity"/>
    <property type="evidence" value="ECO:0007669"/>
    <property type="project" value="InterPro"/>
</dbReference>
<evidence type="ECO:0000313" key="11">
    <source>
        <dbReference type="Proteomes" id="UP000523000"/>
    </source>
</evidence>
<evidence type="ECO:0000313" key="10">
    <source>
        <dbReference type="EMBL" id="MBB2997527.1"/>
    </source>
</evidence>
<dbReference type="GO" id="GO:0005886">
    <property type="term" value="C:plasma membrane"/>
    <property type="evidence" value="ECO:0007669"/>
    <property type="project" value="UniProtKB-SubCell"/>
</dbReference>
<proteinExistence type="inferred from homology"/>
<evidence type="ECO:0000256" key="7">
    <source>
        <dbReference type="ARBA" id="ARBA00022970"/>
    </source>
</evidence>
<dbReference type="PROSITE" id="PS50893">
    <property type="entry name" value="ABC_TRANSPORTER_2"/>
    <property type="match status" value="1"/>
</dbReference>
<evidence type="ECO:0000259" key="9">
    <source>
        <dbReference type="PROSITE" id="PS50893"/>
    </source>
</evidence>
<dbReference type="InterPro" id="IPR017871">
    <property type="entry name" value="ABC_transporter-like_CS"/>
</dbReference>
<evidence type="ECO:0000256" key="1">
    <source>
        <dbReference type="ARBA" id="ARBA00004202"/>
    </source>
</evidence>
<protein>
    <submittedName>
        <fullName evidence="10">ABC-type polar amino acid transport system ATPase subunit</fullName>
    </submittedName>
</protein>
<reference evidence="10 11" key="1">
    <citation type="submission" date="2020-08" db="EMBL/GenBank/DDBJ databases">
        <title>Sequencing the genomes of 1000 actinobacteria strains.</title>
        <authorList>
            <person name="Klenk H.-P."/>
        </authorList>
    </citation>
    <scope>NUCLEOTIDE SEQUENCE [LARGE SCALE GENOMIC DNA]</scope>
    <source>
        <strain evidence="10 11">DSM 22826</strain>
    </source>
</reference>
<evidence type="ECO:0000256" key="8">
    <source>
        <dbReference type="ARBA" id="ARBA00023136"/>
    </source>
</evidence>
<comment type="subcellular location">
    <subcellularLocation>
        <location evidence="1">Cell membrane</location>
        <topology evidence="1">Peripheral membrane protein</topology>
    </subcellularLocation>
</comment>
<sequence>MIEDNGHISADTLSVDIGPSSLMAAEGLSEDEALLRRKSLSVHGLSKSFGNRTLFSDVSLSVSRGEILGLVGPSGTGKSTLLRCMNLLETPTSGELQLAGQMLFKEKVLLDTKELIVLRRSLGMVFQHFNLFPNLSALDNVVLAQVQGLKRSRAEAEDRAVDLLTRVGLKNAINHRPSELSGGMQQRVAIARALALDPKVLLLDEPTSAIDPELRIEVRSVISELAEKDVTMVLVTHELDFVQRVATKVAFLADGGVVEVGSAQQVLRDPQHERTRRFLNAVKG</sequence>
<keyword evidence="8" id="KW-0472">Membrane</keyword>
<dbReference type="PANTHER" id="PTHR43166:SF9">
    <property type="entry name" value="GLUTAMATE_ASPARTATE IMPORT ATP-BINDING PROTEIN GLTL"/>
    <property type="match status" value="1"/>
</dbReference>
<dbReference type="Gene3D" id="3.40.50.300">
    <property type="entry name" value="P-loop containing nucleotide triphosphate hydrolases"/>
    <property type="match status" value="1"/>
</dbReference>
<accession>A0A839QNN2</accession>
<evidence type="ECO:0000256" key="4">
    <source>
        <dbReference type="ARBA" id="ARBA00022475"/>
    </source>
</evidence>
<comment type="similarity">
    <text evidence="2">Belongs to the ABC transporter superfamily.</text>
</comment>
<dbReference type="GO" id="GO:0016887">
    <property type="term" value="F:ATP hydrolysis activity"/>
    <property type="evidence" value="ECO:0007669"/>
    <property type="project" value="InterPro"/>
</dbReference>
<dbReference type="PROSITE" id="PS00211">
    <property type="entry name" value="ABC_TRANSPORTER_1"/>
    <property type="match status" value="1"/>
</dbReference>
<dbReference type="Pfam" id="PF00005">
    <property type="entry name" value="ABC_tran"/>
    <property type="match status" value="1"/>
</dbReference>
<evidence type="ECO:0000256" key="5">
    <source>
        <dbReference type="ARBA" id="ARBA00022741"/>
    </source>
</evidence>
<dbReference type="SUPFAM" id="SSF52540">
    <property type="entry name" value="P-loop containing nucleoside triphosphate hydrolases"/>
    <property type="match status" value="1"/>
</dbReference>